<evidence type="ECO:0000256" key="4">
    <source>
        <dbReference type="ARBA" id="ARBA00022452"/>
    </source>
</evidence>
<evidence type="ECO:0000256" key="12">
    <source>
        <dbReference type="RuleBase" id="RU003357"/>
    </source>
</evidence>
<feature type="domain" description="TonB-dependent receptor-like beta-barrel" evidence="14">
    <location>
        <begin position="219"/>
        <end position="593"/>
    </location>
</feature>
<dbReference type="InterPro" id="IPR037066">
    <property type="entry name" value="Plug_dom_sf"/>
</dbReference>
<evidence type="ECO:0000256" key="2">
    <source>
        <dbReference type="ARBA" id="ARBA00008143"/>
    </source>
</evidence>
<dbReference type="GO" id="GO:0009279">
    <property type="term" value="C:cell outer membrane"/>
    <property type="evidence" value="ECO:0007669"/>
    <property type="project" value="UniProtKB-SubCell"/>
</dbReference>
<evidence type="ECO:0000256" key="13">
    <source>
        <dbReference type="SAM" id="SignalP"/>
    </source>
</evidence>
<reference evidence="16" key="1">
    <citation type="journal article" date="2022" name="Front. Microbiol.">
        <title>Genome-based taxonomic rearrangement of Oceanobacter-related bacteria including the description of Thalassolituus hydrocarbonoclasticus sp. nov. and Thalassolituus pacificus sp. nov. and emended description of the genus Thalassolituus.</title>
        <authorList>
            <person name="Dong C."/>
            <person name="Wei L."/>
            <person name="Wang J."/>
            <person name="Lai Q."/>
            <person name="Huang Z."/>
            <person name="Shao Z."/>
        </authorList>
    </citation>
    <scope>NUCLEOTIDE SEQUENCE</scope>
    <source>
        <strain evidence="16">59MF3M-4</strain>
    </source>
</reference>
<evidence type="ECO:0000259" key="15">
    <source>
        <dbReference type="Pfam" id="PF07715"/>
    </source>
</evidence>
<keyword evidence="9 16" id="KW-0675">Receptor</keyword>
<dbReference type="InterPro" id="IPR012910">
    <property type="entry name" value="Plug_dom"/>
</dbReference>
<feature type="chain" id="PRO_5040857208" evidence="13">
    <location>
        <begin position="26"/>
        <end position="619"/>
    </location>
</feature>
<comment type="similarity">
    <text evidence="2">Belongs to the TonB-dependent receptor family. Hemoglobin/haptoglobin binding protein subfamily.</text>
</comment>
<comment type="caution">
    <text evidence="16">The sequence shown here is derived from an EMBL/GenBank/DDBJ whole genome shotgun (WGS) entry which is preliminary data.</text>
</comment>
<reference evidence="16" key="2">
    <citation type="submission" date="2022-08" db="EMBL/GenBank/DDBJ databases">
        <authorList>
            <person name="Dong C."/>
        </authorList>
    </citation>
    <scope>NUCLEOTIDE SEQUENCE</scope>
    <source>
        <strain evidence="16">59MF3M-4</strain>
    </source>
</reference>
<dbReference type="InterPro" id="IPR036942">
    <property type="entry name" value="Beta-barrel_TonB_sf"/>
</dbReference>
<organism evidence="16 17">
    <name type="scientific">Thalassolituus pacificus</name>
    <dbReference type="NCBI Taxonomy" id="2975440"/>
    <lineage>
        <taxon>Bacteria</taxon>
        <taxon>Pseudomonadati</taxon>
        <taxon>Pseudomonadota</taxon>
        <taxon>Gammaproteobacteria</taxon>
        <taxon>Oceanospirillales</taxon>
        <taxon>Oceanospirillaceae</taxon>
        <taxon>Thalassolituus</taxon>
    </lineage>
</organism>
<evidence type="ECO:0000313" key="17">
    <source>
        <dbReference type="Proteomes" id="UP001147830"/>
    </source>
</evidence>
<dbReference type="PANTHER" id="PTHR30069:SF29">
    <property type="entry name" value="HEMOGLOBIN AND HEMOGLOBIN-HAPTOGLOBIN-BINDING PROTEIN 1-RELATED"/>
    <property type="match status" value="1"/>
</dbReference>
<dbReference type="Pfam" id="PF07715">
    <property type="entry name" value="Plug"/>
    <property type="match status" value="1"/>
</dbReference>
<evidence type="ECO:0000256" key="5">
    <source>
        <dbReference type="ARBA" id="ARBA00022692"/>
    </source>
</evidence>
<keyword evidence="3 11" id="KW-0813">Transport</keyword>
<dbReference type="PROSITE" id="PS52016">
    <property type="entry name" value="TONB_DEPENDENT_REC_3"/>
    <property type="match status" value="1"/>
</dbReference>
<name>A0A9X2WHA4_9GAMM</name>
<dbReference type="AlphaFoldDB" id="A0A9X2WHA4"/>
<evidence type="ECO:0000256" key="10">
    <source>
        <dbReference type="ARBA" id="ARBA00023237"/>
    </source>
</evidence>
<evidence type="ECO:0000256" key="3">
    <source>
        <dbReference type="ARBA" id="ARBA00022448"/>
    </source>
</evidence>
<keyword evidence="5 11" id="KW-0812">Transmembrane</keyword>
<dbReference type="Gene3D" id="2.170.130.10">
    <property type="entry name" value="TonB-dependent receptor, plug domain"/>
    <property type="match status" value="1"/>
</dbReference>
<dbReference type="GO" id="GO:0015344">
    <property type="term" value="F:siderophore uptake transmembrane transporter activity"/>
    <property type="evidence" value="ECO:0007669"/>
    <property type="project" value="TreeGrafter"/>
</dbReference>
<keyword evidence="7 12" id="KW-0798">TonB box</keyword>
<protein>
    <submittedName>
        <fullName evidence="16">TonB-dependent receptor</fullName>
    </submittedName>
</protein>
<evidence type="ECO:0000256" key="1">
    <source>
        <dbReference type="ARBA" id="ARBA00004571"/>
    </source>
</evidence>
<evidence type="ECO:0000313" key="16">
    <source>
        <dbReference type="EMBL" id="MCT7359742.1"/>
    </source>
</evidence>
<dbReference type="InterPro" id="IPR000531">
    <property type="entry name" value="Beta-barrel_TonB"/>
</dbReference>
<dbReference type="EMBL" id="JAOANI010000019">
    <property type="protein sequence ID" value="MCT7359742.1"/>
    <property type="molecule type" value="Genomic_DNA"/>
</dbReference>
<dbReference type="InterPro" id="IPR039426">
    <property type="entry name" value="TonB-dep_rcpt-like"/>
</dbReference>
<dbReference type="SUPFAM" id="SSF56935">
    <property type="entry name" value="Porins"/>
    <property type="match status" value="1"/>
</dbReference>
<evidence type="ECO:0000259" key="14">
    <source>
        <dbReference type="Pfam" id="PF00593"/>
    </source>
</evidence>
<keyword evidence="4 11" id="KW-1134">Transmembrane beta strand</keyword>
<dbReference type="Gene3D" id="2.40.170.20">
    <property type="entry name" value="TonB-dependent receptor, beta-barrel domain"/>
    <property type="match status" value="1"/>
</dbReference>
<evidence type="ECO:0000256" key="9">
    <source>
        <dbReference type="ARBA" id="ARBA00023170"/>
    </source>
</evidence>
<gene>
    <name evidence="16" type="ORF">NYR02_12050</name>
</gene>
<accession>A0A9X2WHA4</accession>
<evidence type="ECO:0000256" key="8">
    <source>
        <dbReference type="ARBA" id="ARBA00023136"/>
    </source>
</evidence>
<dbReference type="Proteomes" id="UP001147830">
    <property type="component" value="Unassembled WGS sequence"/>
</dbReference>
<dbReference type="RefSeq" id="WP_260976602.1">
    <property type="nucleotide sequence ID" value="NZ_JAOANI010000019.1"/>
</dbReference>
<sequence length="619" mass="67905">MNRTPFKPAILTALIAQAFASQAQAATDSVELDAQRVTGQLFSQNIAEQAFAVEVIDRADLQILPISNLADALEWVSGLDVRQRGSGGTQVDLGIRGAAYEQTLILVDGVRMNDPQTGHHNFDLPVTLEDIERIEIVRGPGAGQYGPNGNAGVINLVTRKQVDSENGRSALLKAEAGSKDYARGLLSLAKTQGNWSHFAAVSQQESDTYIKGADLDYISQQGNYRLVHQNDAHTTVAGLGYLDKGFGAQGFYAGADKRANENTIQRHAYLTHEQRYSGGRSVDVAVNWRQHDDEFFYLTYAPSVHQTNAWQSRLRFRLNESLALGYEFNQEDIESTSTLGDRHEREYGSAFAFGQFDFGAVQLAGSLSYLDYDGGDSYTLPVLGLTLPLAAGQQLYLNAGKSVRVPTMNDLYLYQINPVTNTGNQGNADLKAEETSSAELGARLNLAGLQTRLAVFKRNTSDAIDYTQTAAEVADPAINYYTARNIDAIDTKGFDAELDATGLLAASGLQKASLSYTRLIQDFTNQYEKARYSKSQLEHQLILSLAYELLPGLTATSLYKFEDRYDQNGYRIWDLGLKQQNNGWSWGLAATNVLDADYIDSGFIEAPGTGYRFEVSAGL</sequence>
<dbReference type="PANTHER" id="PTHR30069">
    <property type="entry name" value="TONB-DEPENDENT OUTER MEMBRANE RECEPTOR"/>
    <property type="match status" value="1"/>
</dbReference>
<evidence type="ECO:0000256" key="11">
    <source>
        <dbReference type="PROSITE-ProRule" id="PRU01360"/>
    </source>
</evidence>
<evidence type="ECO:0000256" key="7">
    <source>
        <dbReference type="ARBA" id="ARBA00023077"/>
    </source>
</evidence>
<proteinExistence type="inferred from homology"/>
<dbReference type="GO" id="GO:0044718">
    <property type="term" value="P:siderophore transmembrane transport"/>
    <property type="evidence" value="ECO:0007669"/>
    <property type="project" value="TreeGrafter"/>
</dbReference>
<keyword evidence="17" id="KW-1185">Reference proteome</keyword>
<keyword evidence="6 13" id="KW-0732">Signal</keyword>
<dbReference type="Pfam" id="PF00593">
    <property type="entry name" value="TonB_dep_Rec_b-barrel"/>
    <property type="match status" value="1"/>
</dbReference>
<keyword evidence="10 11" id="KW-0998">Cell outer membrane</keyword>
<feature type="domain" description="TonB-dependent receptor plug" evidence="15">
    <location>
        <begin position="47"/>
        <end position="153"/>
    </location>
</feature>
<feature type="signal peptide" evidence="13">
    <location>
        <begin position="1"/>
        <end position="25"/>
    </location>
</feature>
<keyword evidence="8 11" id="KW-0472">Membrane</keyword>
<comment type="subcellular location">
    <subcellularLocation>
        <location evidence="1 11">Cell outer membrane</location>
        <topology evidence="1 11">Multi-pass membrane protein</topology>
    </subcellularLocation>
</comment>
<evidence type="ECO:0000256" key="6">
    <source>
        <dbReference type="ARBA" id="ARBA00022729"/>
    </source>
</evidence>